<dbReference type="Gene3D" id="3.30.70.260">
    <property type="match status" value="2"/>
</dbReference>
<dbReference type="RefSeq" id="WP_275595673.1">
    <property type="nucleotide sequence ID" value="NZ_CP102381.1"/>
</dbReference>
<protein>
    <recommendedName>
        <fullName evidence="1">Glycine cleavage system transcriptional repressor</fullName>
    </recommendedName>
</protein>
<reference evidence="3 4" key="1">
    <citation type="submission" date="2022-06" db="EMBL/GenBank/DDBJ databases">
        <title>Thiomicrohabdus sp. nov, an obligately chemolithoautotrophic, sulfur-oxidizing bacterium isolated from beach of Guanyin Mountain. Amoy.</title>
        <authorList>
            <person name="Zhu H."/>
        </authorList>
    </citation>
    <scope>NUCLEOTIDE SEQUENCE [LARGE SCALE GENOMIC DNA]</scope>
    <source>
        <strain evidence="3 4">XGS-01</strain>
    </source>
</reference>
<dbReference type="PROSITE" id="PS51671">
    <property type="entry name" value="ACT"/>
    <property type="match status" value="1"/>
</dbReference>
<proteinExistence type="predicted"/>
<feature type="domain" description="ACT" evidence="2">
    <location>
        <begin position="92"/>
        <end position="173"/>
    </location>
</feature>
<dbReference type="InterPro" id="IPR002912">
    <property type="entry name" value="ACT_dom"/>
</dbReference>
<dbReference type="CDD" id="cd04869">
    <property type="entry name" value="ACT_GcvR_2"/>
    <property type="match status" value="1"/>
</dbReference>
<dbReference type="PANTHER" id="PTHR34875">
    <property type="entry name" value="UPF0237 PROTEIN MJ1558"/>
    <property type="match status" value="1"/>
</dbReference>
<evidence type="ECO:0000259" key="2">
    <source>
        <dbReference type="PROSITE" id="PS51671"/>
    </source>
</evidence>
<organism evidence="3 4">
    <name type="scientific">Thiomicrorhabdus lithotrophica</name>
    <dbReference type="NCBI Taxonomy" id="2949997"/>
    <lineage>
        <taxon>Bacteria</taxon>
        <taxon>Pseudomonadati</taxon>
        <taxon>Pseudomonadota</taxon>
        <taxon>Gammaproteobacteria</taxon>
        <taxon>Thiotrichales</taxon>
        <taxon>Piscirickettsiaceae</taxon>
        <taxon>Thiomicrorhabdus</taxon>
    </lineage>
</organism>
<sequence length="175" mass="19098">MKKSIVISVLGNDSPGLVESLSKIIVAHEGEWIESRMASLAGKFAGILRIDLPATKVRSFQIALQNAENLGLSVIFEESVSSQRTPVENQFEIELIGQDQPGIVHRISSALAQMHANVDELHTEVIEASMSGESLFKANIKLHIASDVKSSEIRELLEDLANELIVDIELLEADA</sequence>
<dbReference type="SUPFAM" id="SSF55021">
    <property type="entry name" value="ACT-like"/>
    <property type="match status" value="2"/>
</dbReference>
<dbReference type="InterPro" id="IPR045865">
    <property type="entry name" value="ACT-like_dom_sf"/>
</dbReference>
<dbReference type="InterPro" id="IPR016867">
    <property type="entry name" value="GcvR"/>
</dbReference>
<dbReference type="Pfam" id="PF13740">
    <property type="entry name" value="ACT_6"/>
    <property type="match status" value="2"/>
</dbReference>
<dbReference type="PANTHER" id="PTHR34875:SF6">
    <property type="entry name" value="UPF0237 PROTEIN MJ1558"/>
    <property type="match status" value="1"/>
</dbReference>
<dbReference type="PIRSF" id="PIRSF028103">
    <property type="entry name" value="GcvR"/>
    <property type="match status" value="1"/>
</dbReference>
<evidence type="ECO:0000313" key="4">
    <source>
        <dbReference type="Proteomes" id="UP001222275"/>
    </source>
</evidence>
<name>A0ABY8CD58_9GAMM</name>
<accession>A0ABY8CD58</accession>
<comment type="subcellular location">
    <subcellularLocation>
        <location evidence="1">Cytoplasm</location>
    </subcellularLocation>
</comment>
<dbReference type="InterPro" id="IPR050990">
    <property type="entry name" value="UPF0237/GcvR_regulator"/>
</dbReference>
<keyword evidence="1" id="KW-0963">Cytoplasm</keyword>
<keyword evidence="1" id="KW-0678">Repressor</keyword>
<dbReference type="Proteomes" id="UP001222275">
    <property type="component" value="Chromosome"/>
</dbReference>
<evidence type="ECO:0000313" key="3">
    <source>
        <dbReference type="EMBL" id="WEJ63417.1"/>
    </source>
</evidence>
<gene>
    <name evidence="3" type="ORF">NR989_03960</name>
</gene>
<evidence type="ECO:0000256" key="1">
    <source>
        <dbReference type="PIRNR" id="PIRNR028103"/>
    </source>
</evidence>
<dbReference type="EMBL" id="CP102381">
    <property type="protein sequence ID" value="WEJ63417.1"/>
    <property type="molecule type" value="Genomic_DNA"/>
</dbReference>
<keyword evidence="4" id="KW-1185">Reference proteome</keyword>
<keyword evidence="1" id="KW-0804">Transcription</keyword>